<sequence length="269" mass="29787">MRRLPAWFGGVPEGQAGLLLNSLSSFDDLVKLTTRIDQGAFRLTVKRDVRLKDTSPPLASTMPALSHGGSSLQQPHTREPEPMQRLVAPDSAQRSALHAVARVTSAFTVNQTSRPLRLPMPNKRTDSTVEGEVFVSCPCHLSASALDGHLLGMVTLQTESIHMLLSGNHHETIQFHILHSPRLPLILGYPWLRRHNPHVDWLTGAILGWGSSCHQVCLLQAVVPQSSRCSSTPPDLTGVPTEYLDFSHHHQRGPGYPLWKREIRIFDPA</sequence>
<dbReference type="EMBL" id="CM041551">
    <property type="protein sequence ID" value="KAI3354919.1"/>
    <property type="molecule type" value="Genomic_DNA"/>
</dbReference>
<protein>
    <submittedName>
        <fullName evidence="1">Uncharacterized protein</fullName>
    </submittedName>
</protein>
<dbReference type="Proteomes" id="UP000831701">
    <property type="component" value="Chromosome 21"/>
</dbReference>
<accession>A0ACB8VH72</accession>
<comment type="caution">
    <text evidence="1">The sequence shown here is derived from an EMBL/GenBank/DDBJ whole genome shotgun (WGS) entry which is preliminary data.</text>
</comment>
<proteinExistence type="predicted"/>
<evidence type="ECO:0000313" key="2">
    <source>
        <dbReference type="Proteomes" id="UP000831701"/>
    </source>
</evidence>
<keyword evidence="2" id="KW-1185">Reference proteome</keyword>
<organism evidence="1 2">
    <name type="scientific">Scortum barcoo</name>
    <name type="common">barcoo grunter</name>
    <dbReference type="NCBI Taxonomy" id="214431"/>
    <lineage>
        <taxon>Eukaryota</taxon>
        <taxon>Metazoa</taxon>
        <taxon>Chordata</taxon>
        <taxon>Craniata</taxon>
        <taxon>Vertebrata</taxon>
        <taxon>Euteleostomi</taxon>
        <taxon>Actinopterygii</taxon>
        <taxon>Neopterygii</taxon>
        <taxon>Teleostei</taxon>
        <taxon>Neoteleostei</taxon>
        <taxon>Acanthomorphata</taxon>
        <taxon>Eupercaria</taxon>
        <taxon>Centrarchiformes</taxon>
        <taxon>Terapontoidei</taxon>
        <taxon>Terapontidae</taxon>
        <taxon>Scortum</taxon>
    </lineage>
</organism>
<gene>
    <name evidence="1" type="ORF">L3Q82_004718</name>
</gene>
<reference evidence="1" key="1">
    <citation type="submission" date="2022-04" db="EMBL/GenBank/DDBJ databases">
        <title>Jade perch genome.</title>
        <authorList>
            <person name="Chao B."/>
        </authorList>
    </citation>
    <scope>NUCLEOTIDE SEQUENCE</scope>
    <source>
        <strain evidence="1">CB-2022</strain>
    </source>
</reference>
<evidence type="ECO:0000313" key="1">
    <source>
        <dbReference type="EMBL" id="KAI3354919.1"/>
    </source>
</evidence>
<name>A0ACB8VH72_9TELE</name>